<feature type="domain" description="Mechanosensitive ion channel MscS" evidence="9">
    <location>
        <begin position="128"/>
        <end position="192"/>
    </location>
</feature>
<feature type="region of interest" description="Disordered" evidence="7">
    <location>
        <begin position="282"/>
        <end position="301"/>
    </location>
</feature>
<proteinExistence type="inferred from homology"/>
<comment type="similarity">
    <text evidence="2">Belongs to the MscS (TC 1.A.23) family.</text>
</comment>
<dbReference type="STRING" id="29367.CLPUN_49940"/>
<evidence type="ECO:0000256" key="6">
    <source>
        <dbReference type="ARBA" id="ARBA00023136"/>
    </source>
</evidence>
<evidence type="ECO:0000259" key="10">
    <source>
        <dbReference type="Pfam" id="PF21082"/>
    </source>
</evidence>
<feature type="transmembrane region" description="Helical" evidence="8">
    <location>
        <begin position="93"/>
        <end position="123"/>
    </location>
</feature>
<keyword evidence="6 8" id="KW-0472">Membrane</keyword>
<dbReference type="Pfam" id="PF21082">
    <property type="entry name" value="MS_channel_3rd"/>
    <property type="match status" value="1"/>
</dbReference>
<dbReference type="InterPro" id="IPR011066">
    <property type="entry name" value="MscS_channel_C_sf"/>
</dbReference>
<dbReference type="AlphaFoldDB" id="A0A1S8T0Y9"/>
<dbReference type="InterPro" id="IPR023408">
    <property type="entry name" value="MscS_beta-dom_sf"/>
</dbReference>
<dbReference type="Gene3D" id="1.10.287.1260">
    <property type="match status" value="1"/>
</dbReference>
<evidence type="ECO:0000256" key="1">
    <source>
        <dbReference type="ARBA" id="ARBA00004651"/>
    </source>
</evidence>
<feature type="domain" description="Mechanosensitive ion channel MscS C-terminal" evidence="10">
    <location>
        <begin position="198"/>
        <end position="282"/>
    </location>
</feature>
<protein>
    <submittedName>
        <fullName evidence="11">Putative MscS family protein YkuT</fullName>
    </submittedName>
</protein>
<evidence type="ECO:0000256" key="4">
    <source>
        <dbReference type="ARBA" id="ARBA00022692"/>
    </source>
</evidence>
<keyword evidence="3" id="KW-1003">Cell membrane</keyword>
<dbReference type="SUPFAM" id="SSF82689">
    <property type="entry name" value="Mechanosensitive channel protein MscS (YggB), C-terminal domain"/>
    <property type="match status" value="1"/>
</dbReference>
<dbReference type="InterPro" id="IPR049278">
    <property type="entry name" value="MS_channel_C"/>
</dbReference>
<keyword evidence="5 8" id="KW-1133">Transmembrane helix</keyword>
<dbReference type="SUPFAM" id="SSF50182">
    <property type="entry name" value="Sm-like ribonucleoproteins"/>
    <property type="match status" value="1"/>
</dbReference>
<dbReference type="InterPro" id="IPR045276">
    <property type="entry name" value="YbiO_bact"/>
</dbReference>
<evidence type="ECO:0000313" key="11">
    <source>
        <dbReference type="EMBL" id="OOM71264.1"/>
    </source>
</evidence>
<feature type="transmembrane region" description="Helical" evidence="8">
    <location>
        <begin position="36"/>
        <end position="53"/>
    </location>
</feature>
<dbReference type="SUPFAM" id="SSF82861">
    <property type="entry name" value="Mechanosensitive channel protein MscS (YggB), transmembrane region"/>
    <property type="match status" value="1"/>
</dbReference>
<comment type="subcellular location">
    <subcellularLocation>
        <location evidence="1">Cell membrane</location>
        <topology evidence="1">Multi-pass membrane protein</topology>
    </subcellularLocation>
</comment>
<evidence type="ECO:0000256" key="7">
    <source>
        <dbReference type="SAM" id="MobiDB-lite"/>
    </source>
</evidence>
<evidence type="ECO:0000256" key="2">
    <source>
        <dbReference type="ARBA" id="ARBA00008017"/>
    </source>
</evidence>
<dbReference type="InterPro" id="IPR006685">
    <property type="entry name" value="MscS_channel_2nd"/>
</dbReference>
<reference evidence="11 12" key="1">
    <citation type="submission" date="2016-05" db="EMBL/GenBank/DDBJ databases">
        <title>Microbial solvent formation.</title>
        <authorList>
            <person name="Poehlein A."/>
            <person name="Montoya Solano J.D."/>
            <person name="Flitsch S."/>
            <person name="Krabben P."/>
            <person name="Duerre P."/>
            <person name="Daniel R."/>
        </authorList>
    </citation>
    <scope>NUCLEOTIDE SEQUENCE [LARGE SCALE GENOMIC DNA]</scope>
    <source>
        <strain evidence="11 12">DSM 2619</strain>
    </source>
</reference>
<accession>A0A1S8T0Y9</accession>
<evidence type="ECO:0000256" key="8">
    <source>
        <dbReference type="SAM" id="Phobius"/>
    </source>
</evidence>
<dbReference type="InterPro" id="IPR011014">
    <property type="entry name" value="MscS_channel_TM-2"/>
</dbReference>
<dbReference type="GO" id="GO:0005886">
    <property type="term" value="C:plasma membrane"/>
    <property type="evidence" value="ECO:0007669"/>
    <property type="project" value="UniProtKB-SubCell"/>
</dbReference>
<dbReference type="Gene3D" id="3.30.70.100">
    <property type="match status" value="1"/>
</dbReference>
<dbReference type="Pfam" id="PF00924">
    <property type="entry name" value="MS_channel_2nd"/>
    <property type="match status" value="1"/>
</dbReference>
<feature type="compositionally biased region" description="Basic and acidic residues" evidence="7">
    <location>
        <begin position="287"/>
        <end position="301"/>
    </location>
</feature>
<evidence type="ECO:0000259" key="9">
    <source>
        <dbReference type="Pfam" id="PF00924"/>
    </source>
</evidence>
<dbReference type="InterPro" id="IPR010920">
    <property type="entry name" value="LSM_dom_sf"/>
</dbReference>
<name>A0A1S8T0Y9_9CLOT</name>
<organism evidence="11 12">
    <name type="scientific">Clostridium puniceum</name>
    <dbReference type="NCBI Taxonomy" id="29367"/>
    <lineage>
        <taxon>Bacteria</taxon>
        <taxon>Bacillati</taxon>
        <taxon>Bacillota</taxon>
        <taxon>Clostridia</taxon>
        <taxon>Eubacteriales</taxon>
        <taxon>Clostridiaceae</taxon>
        <taxon>Clostridium</taxon>
    </lineage>
</organism>
<evidence type="ECO:0000313" key="12">
    <source>
        <dbReference type="Proteomes" id="UP000190890"/>
    </source>
</evidence>
<evidence type="ECO:0000256" key="3">
    <source>
        <dbReference type="ARBA" id="ARBA00022475"/>
    </source>
</evidence>
<dbReference type="FunFam" id="2.30.30.60:FF:000001">
    <property type="entry name" value="MscS Mechanosensitive ion channel"/>
    <property type="match status" value="1"/>
</dbReference>
<dbReference type="Proteomes" id="UP000190890">
    <property type="component" value="Unassembled WGS sequence"/>
</dbReference>
<dbReference type="PANTHER" id="PTHR30460">
    <property type="entry name" value="MODERATE CONDUCTANCE MECHANOSENSITIVE CHANNEL YBIO"/>
    <property type="match status" value="1"/>
</dbReference>
<dbReference type="Gene3D" id="2.30.30.60">
    <property type="match status" value="1"/>
</dbReference>
<evidence type="ECO:0000256" key="5">
    <source>
        <dbReference type="ARBA" id="ARBA00022989"/>
    </source>
</evidence>
<sequence>MNSNYLIELVMEDGNLNIGNFISIELDKIKLVRDKGIKIILIVILMYFSIKIGKHLIKKFVQKQVESNAILSLDSQRAKTLGEVLKSVLKYSVYFMGITTIISIVFGEISFTFASIGGIAVGLGAQSLIKDLINGFFILFENQFGVGDHVTLGGFTGIVKSIGIRTTVISDFSGDVHSIPNGSISGVTNHSRNNIKFTVDVNIAYEEDVEKAIHIIEDICHNFKNENEEYIEEPIEVSGIAALGVSNVTIRVVGKAKPLSQGKMEMKLRKVIKLTLDKNKIGMPNSDNKEVNDNIEKSDKK</sequence>
<dbReference type="GO" id="GO:0008381">
    <property type="term" value="F:mechanosensitive monoatomic ion channel activity"/>
    <property type="evidence" value="ECO:0007669"/>
    <property type="project" value="InterPro"/>
</dbReference>
<keyword evidence="4 8" id="KW-0812">Transmembrane</keyword>
<keyword evidence="12" id="KW-1185">Reference proteome</keyword>
<dbReference type="PANTHER" id="PTHR30460:SF0">
    <property type="entry name" value="MODERATE CONDUCTANCE MECHANOSENSITIVE CHANNEL YBIO"/>
    <property type="match status" value="1"/>
</dbReference>
<dbReference type="EMBL" id="LZZM01000233">
    <property type="protein sequence ID" value="OOM71264.1"/>
    <property type="molecule type" value="Genomic_DNA"/>
</dbReference>
<comment type="caution">
    <text evidence="11">The sequence shown here is derived from an EMBL/GenBank/DDBJ whole genome shotgun (WGS) entry which is preliminary data.</text>
</comment>
<gene>
    <name evidence="11" type="primary">ykuT</name>
    <name evidence="11" type="ORF">CLPUN_49940</name>
</gene>